<dbReference type="EMBL" id="FQXU01000009">
    <property type="protein sequence ID" value="SHI25353.1"/>
    <property type="molecule type" value="Genomic_DNA"/>
</dbReference>
<keyword evidence="1 2" id="KW-0807">Transducer</keyword>
<dbReference type="Pfam" id="PF00015">
    <property type="entry name" value="MCPsignal"/>
    <property type="match status" value="1"/>
</dbReference>
<dbReference type="GO" id="GO:0016020">
    <property type="term" value="C:membrane"/>
    <property type="evidence" value="ECO:0007669"/>
    <property type="project" value="InterPro"/>
</dbReference>
<organism evidence="4 5">
    <name type="scientific">Clostridium intestinale DSM 6191</name>
    <dbReference type="NCBI Taxonomy" id="1121320"/>
    <lineage>
        <taxon>Bacteria</taxon>
        <taxon>Bacillati</taxon>
        <taxon>Bacillota</taxon>
        <taxon>Clostridia</taxon>
        <taxon>Eubacteriales</taxon>
        <taxon>Clostridiaceae</taxon>
        <taxon>Clostridium</taxon>
    </lineage>
</organism>
<evidence type="ECO:0000256" key="2">
    <source>
        <dbReference type="PROSITE-ProRule" id="PRU00284"/>
    </source>
</evidence>
<feature type="domain" description="Methyl-accepting transducer" evidence="3">
    <location>
        <begin position="133"/>
        <end position="278"/>
    </location>
</feature>
<dbReference type="AlphaFoldDB" id="A0A1M5ZN65"/>
<accession>A0A1M5ZN65</accession>
<dbReference type="GO" id="GO:0007165">
    <property type="term" value="P:signal transduction"/>
    <property type="evidence" value="ECO:0007669"/>
    <property type="project" value="UniProtKB-KW"/>
</dbReference>
<dbReference type="Gene3D" id="1.10.287.950">
    <property type="entry name" value="Methyl-accepting chemotaxis protein"/>
    <property type="match status" value="1"/>
</dbReference>
<protein>
    <submittedName>
        <fullName evidence="4">Methyl-accepting chemotaxis protein (MCP) signalling domain-containing protein</fullName>
    </submittedName>
</protein>
<evidence type="ECO:0000313" key="5">
    <source>
        <dbReference type="Proteomes" id="UP000184241"/>
    </source>
</evidence>
<reference evidence="4 5" key="1">
    <citation type="submission" date="2016-11" db="EMBL/GenBank/DDBJ databases">
        <authorList>
            <person name="Jaros S."/>
            <person name="Januszkiewicz K."/>
            <person name="Wedrychowicz H."/>
        </authorList>
    </citation>
    <scope>NUCLEOTIDE SEQUENCE [LARGE SCALE GENOMIC DNA]</scope>
    <source>
        <strain evidence="4 5">DSM 6191</strain>
    </source>
</reference>
<dbReference type="RefSeq" id="WP_073020934.1">
    <property type="nucleotide sequence ID" value="NZ_FQXU01000009.1"/>
</dbReference>
<evidence type="ECO:0000259" key="3">
    <source>
        <dbReference type="PROSITE" id="PS50111"/>
    </source>
</evidence>
<evidence type="ECO:0000256" key="1">
    <source>
        <dbReference type="ARBA" id="ARBA00023224"/>
    </source>
</evidence>
<sequence length="278" mass="30283">MHNSISDNYIIDSFYNLLPYFPFMFDDDVSFGITDTQKYLKVQNSKSLVLKIKEGDKIPSSGAAYDAIKSGEVIVKIVPKEVYGVPFKSYAIPIKNEYDEVVGSILMGRSLANRNEILSLSQNLTISLSEISKAISALSSGVQNVLNMNNDIYTKVQAADESSKKTDDILKFIQGISTQTNMLGINAAIEAARAGELGKGFTVVASEIRKLSSSTSESVKQIDEVLKSISSSINNISNNINESNLIFEDQVATLEQIAASIEELNASSKSLISLSEKI</sequence>
<dbReference type="PROSITE" id="PS50111">
    <property type="entry name" value="CHEMOTAXIS_TRANSDUC_2"/>
    <property type="match status" value="1"/>
</dbReference>
<dbReference type="SMART" id="SM00283">
    <property type="entry name" value="MA"/>
    <property type="match status" value="1"/>
</dbReference>
<dbReference type="SUPFAM" id="SSF58104">
    <property type="entry name" value="Methyl-accepting chemotaxis protein (MCP) signaling domain"/>
    <property type="match status" value="1"/>
</dbReference>
<dbReference type="PANTHER" id="PTHR32089">
    <property type="entry name" value="METHYL-ACCEPTING CHEMOTAXIS PROTEIN MCPB"/>
    <property type="match status" value="1"/>
</dbReference>
<name>A0A1M5ZN65_9CLOT</name>
<gene>
    <name evidence="4" type="ORF">SAMN02745941_03153</name>
</gene>
<proteinExistence type="predicted"/>
<evidence type="ECO:0000313" key="4">
    <source>
        <dbReference type="EMBL" id="SHI25353.1"/>
    </source>
</evidence>
<dbReference type="Proteomes" id="UP000184241">
    <property type="component" value="Unassembled WGS sequence"/>
</dbReference>
<dbReference type="InterPro" id="IPR004089">
    <property type="entry name" value="MCPsignal_dom"/>
</dbReference>
<dbReference type="PANTHER" id="PTHR32089:SF112">
    <property type="entry name" value="LYSOZYME-LIKE PROTEIN-RELATED"/>
    <property type="match status" value="1"/>
</dbReference>